<dbReference type="SUPFAM" id="SSF47336">
    <property type="entry name" value="ACP-like"/>
    <property type="match status" value="1"/>
</dbReference>
<dbReference type="Proteomes" id="UP000250434">
    <property type="component" value="Chromosome"/>
</dbReference>
<dbReference type="PROSITE" id="PS50075">
    <property type="entry name" value="CARRIER"/>
    <property type="match status" value="1"/>
</dbReference>
<dbReference type="RefSeq" id="WP_113696533.1">
    <property type="nucleotide sequence ID" value="NZ_CP015163.1"/>
</dbReference>
<keyword evidence="3" id="KW-1185">Reference proteome</keyword>
<evidence type="ECO:0000313" key="3">
    <source>
        <dbReference type="Proteomes" id="UP000250434"/>
    </source>
</evidence>
<dbReference type="Gene3D" id="1.10.1200.10">
    <property type="entry name" value="ACP-like"/>
    <property type="match status" value="1"/>
</dbReference>
<dbReference type="InterPro" id="IPR036736">
    <property type="entry name" value="ACP-like_sf"/>
</dbReference>
<feature type="domain" description="Carrier" evidence="1">
    <location>
        <begin position="1"/>
        <end position="74"/>
    </location>
</feature>
<organism evidence="2 3">
    <name type="scientific">Amycolatopsis albispora</name>
    <dbReference type="NCBI Taxonomy" id="1804986"/>
    <lineage>
        <taxon>Bacteria</taxon>
        <taxon>Bacillati</taxon>
        <taxon>Actinomycetota</taxon>
        <taxon>Actinomycetes</taxon>
        <taxon>Pseudonocardiales</taxon>
        <taxon>Pseudonocardiaceae</taxon>
        <taxon>Amycolatopsis</taxon>
    </lineage>
</organism>
<gene>
    <name evidence="2" type="ORF">A4R43_37640</name>
</gene>
<proteinExistence type="predicted"/>
<evidence type="ECO:0000313" key="2">
    <source>
        <dbReference type="EMBL" id="AXB47476.1"/>
    </source>
</evidence>
<protein>
    <submittedName>
        <fullName evidence="2">Acyl carrier protein</fullName>
    </submittedName>
</protein>
<sequence length="74" mass="8017">MNTVDDLVTLVRDELGLAVTTSDAARSLDELPGWDSVYLLWLLTVVEKKTGRPVSLPDLLEAGSLEDVYSLVAA</sequence>
<reference evidence="2 3" key="1">
    <citation type="submission" date="2016-04" db="EMBL/GenBank/DDBJ databases">
        <title>Complete genome sequence and analysis of deep-sea sediment isolate, Amycolatopsis sp. WP1.</title>
        <authorList>
            <person name="Wang H."/>
            <person name="Chen S."/>
            <person name="Wu Q."/>
        </authorList>
    </citation>
    <scope>NUCLEOTIDE SEQUENCE [LARGE SCALE GENOMIC DNA]</scope>
    <source>
        <strain evidence="2 3">WP1</strain>
    </source>
</reference>
<evidence type="ECO:0000259" key="1">
    <source>
        <dbReference type="PROSITE" id="PS50075"/>
    </source>
</evidence>
<dbReference type="AlphaFoldDB" id="A0A344LHF2"/>
<dbReference type="EMBL" id="CP015163">
    <property type="protein sequence ID" value="AXB47476.1"/>
    <property type="molecule type" value="Genomic_DNA"/>
</dbReference>
<accession>A0A344LHF2</accession>
<name>A0A344LHF2_9PSEU</name>
<dbReference type="InterPro" id="IPR009081">
    <property type="entry name" value="PP-bd_ACP"/>
</dbReference>
<dbReference type="OrthoDB" id="4257495at2"/>
<dbReference type="KEGG" id="aab:A4R43_37640"/>